<keyword evidence="1" id="KW-0732">Signal</keyword>
<name>A0ABV9JN26_9GAMM</name>
<evidence type="ECO:0000313" key="2">
    <source>
        <dbReference type="EMBL" id="MFC4655658.1"/>
    </source>
</evidence>
<organism evidence="2 3">
    <name type="scientific">Rheinheimera marina</name>
    <dbReference type="NCBI Taxonomy" id="1774958"/>
    <lineage>
        <taxon>Bacteria</taxon>
        <taxon>Pseudomonadati</taxon>
        <taxon>Pseudomonadota</taxon>
        <taxon>Gammaproteobacteria</taxon>
        <taxon>Chromatiales</taxon>
        <taxon>Chromatiaceae</taxon>
        <taxon>Rheinheimera</taxon>
    </lineage>
</organism>
<dbReference type="PANTHER" id="PTHR38834">
    <property type="entry name" value="PERIPLASMIC SUBSTRATE BINDING PROTEIN FAMILY 3"/>
    <property type="match status" value="1"/>
</dbReference>
<dbReference type="EMBL" id="JBHSGB010000010">
    <property type="protein sequence ID" value="MFC4655658.1"/>
    <property type="molecule type" value="Genomic_DNA"/>
</dbReference>
<dbReference type="Gene3D" id="3.40.190.10">
    <property type="entry name" value="Periplasmic binding protein-like II"/>
    <property type="match status" value="2"/>
</dbReference>
<evidence type="ECO:0000256" key="1">
    <source>
        <dbReference type="SAM" id="SignalP"/>
    </source>
</evidence>
<dbReference type="SUPFAM" id="SSF53850">
    <property type="entry name" value="Periplasmic binding protein-like II"/>
    <property type="match status" value="1"/>
</dbReference>
<dbReference type="PANTHER" id="PTHR38834:SF3">
    <property type="entry name" value="SOLUTE-BINDING PROTEIN FAMILY 3_N-TERMINAL DOMAIN-CONTAINING PROTEIN"/>
    <property type="match status" value="1"/>
</dbReference>
<dbReference type="RefSeq" id="WP_377334148.1">
    <property type="nucleotide sequence ID" value="NZ_JBHSGB010000010.1"/>
</dbReference>
<comment type="caution">
    <text evidence="2">The sequence shown here is derived from an EMBL/GenBank/DDBJ whole genome shotgun (WGS) entry which is preliminary data.</text>
</comment>
<proteinExistence type="predicted"/>
<keyword evidence="3" id="KW-1185">Reference proteome</keyword>
<dbReference type="Proteomes" id="UP001595962">
    <property type="component" value="Unassembled WGS sequence"/>
</dbReference>
<sequence>MKYCALLAFSLTCLQILAAPLPDRLLTSEKRPYNYQQQHTQGLTIDLLHSMYPQGLPAEVELMPWPRALYTAQSTPNVLLFTMGKTAEREQQGFHFIGPVSRREHWLYSAEPGFQPLLNLAQLKSRKLLIVGLRAGWLSERLQQEGIAVETVGDYEQGMQMLMKGRAQLWLSTELEEQVLKQNSDIGKTLRPVFRLGCSYNYLALSPGSKPELIADTEARYEQAIRSPHLHQQKQKWQQQLGLALGLSASTGFYLLSEAGTHCAMGFSATSEMSIAAARSQSEK</sequence>
<reference evidence="3" key="1">
    <citation type="journal article" date="2019" name="Int. J. Syst. Evol. Microbiol.">
        <title>The Global Catalogue of Microorganisms (GCM) 10K type strain sequencing project: providing services to taxonomists for standard genome sequencing and annotation.</title>
        <authorList>
            <consortium name="The Broad Institute Genomics Platform"/>
            <consortium name="The Broad Institute Genome Sequencing Center for Infectious Disease"/>
            <person name="Wu L."/>
            <person name="Ma J."/>
        </authorList>
    </citation>
    <scope>NUCLEOTIDE SEQUENCE [LARGE SCALE GENOMIC DNA]</scope>
    <source>
        <strain evidence="3">DT28</strain>
    </source>
</reference>
<evidence type="ECO:0000313" key="3">
    <source>
        <dbReference type="Proteomes" id="UP001595962"/>
    </source>
</evidence>
<protein>
    <submittedName>
        <fullName evidence="2">Substrate-binding periplasmic protein</fullName>
    </submittedName>
</protein>
<gene>
    <name evidence="2" type="ORF">ACFO3I_11610</name>
</gene>
<feature type="signal peptide" evidence="1">
    <location>
        <begin position="1"/>
        <end position="18"/>
    </location>
</feature>
<feature type="chain" id="PRO_5046792048" evidence="1">
    <location>
        <begin position="19"/>
        <end position="284"/>
    </location>
</feature>
<accession>A0ABV9JN26</accession>